<evidence type="ECO:0000259" key="7">
    <source>
        <dbReference type="Pfam" id="PF01593"/>
    </source>
</evidence>
<dbReference type="Pfam" id="PF01593">
    <property type="entry name" value="Amino_oxidase"/>
    <property type="match status" value="1"/>
</dbReference>
<reference evidence="8 9" key="1">
    <citation type="journal article" date="2020" name="Biotechnol. Biofuels">
        <title>New insights from the biogas microbiome by comprehensive genome-resolved metagenomics of nearly 1600 species originating from multiple anaerobic digesters.</title>
        <authorList>
            <person name="Campanaro S."/>
            <person name="Treu L."/>
            <person name="Rodriguez-R L.M."/>
            <person name="Kovalovszki A."/>
            <person name="Ziels R.M."/>
            <person name="Maus I."/>
            <person name="Zhu X."/>
            <person name="Kougias P.G."/>
            <person name="Basile A."/>
            <person name="Luo G."/>
            <person name="Schluter A."/>
            <person name="Konstantinidis K.T."/>
            <person name="Angelidaki I."/>
        </authorList>
    </citation>
    <scope>NUCLEOTIDE SEQUENCE [LARGE SCALE GENOMIC DNA]</scope>
    <source>
        <strain evidence="8">AS27yjCOA_65</strain>
    </source>
</reference>
<dbReference type="GO" id="GO:0005737">
    <property type="term" value="C:cytoplasm"/>
    <property type="evidence" value="ECO:0007669"/>
    <property type="project" value="UniProtKB-SubCell"/>
</dbReference>
<evidence type="ECO:0000313" key="8">
    <source>
        <dbReference type="EMBL" id="NMC63260.1"/>
    </source>
</evidence>
<dbReference type="InterPro" id="IPR050464">
    <property type="entry name" value="Zeta_carotene_desat/Oxidored"/>
</dbReference>
<dbReference type="PANTHER" id="PTHR42923">
    <property type="entry name" value="PROTOPORPHYRINOGEN OXIDASE"/>
    <property type="match status" value="1"/>
</dbReference>
<accession>A0A7X9FS07</accession>
<evidence type="ECO:0000256" key="6">
    <source>
        <dbReference type="RuleBase" id="RU364052"/>
    </source>
</evidence>
<evidence type="ECO:0000256" key="3">
    <source>
        <dbReference type="ARBA" id="ARBA00022827"/>
    </source>
</evidence>
<evidence type="ECO:0000256" key="2">
    <source>
        <dbReference type="ARBA" id="ARBA00022630"/>
    </source>
</evidence>
<keyword evidence="3 6" id="KW-0274">FAD</keyword>
<dbReference type="PANTHER" id="PTHR42923:SF3">
    <property type="entry name" value="PROTOPORPHYRINOGEN OXIDASE"/>
    <property type="match status" value="1"/>
</dbReference>
<comment type="caution">
    <text evidence="8">The sequence shown here is derived from an EMBL/GenBank/DDBJ whole genome shotgun (WGS) entry which is preliminary data.</text>
</comment>
<comment type="subcellular location">
    <subcellularLocation>
        <location evidence="6">Cytoplasm</location>
    </subcellularLocation>
</comment>
<organism evidence="8 9">
    <name type="scientific">SAR324 cluster bacterium</name>
    <dbReference type="NCBI Taxonomy" id="2024889"/>
    <lineage>
        <taxon>Bacteria</taxon>
        <taxon>Deltaproteobacteria</taxon>
        <taxon>SAR324 cluster</taxon>
    </lineage>
</organism>
<proteinExistence type="inferred from homology"/>
<dbReference type="EC" id="1.3.3.15" evidence="6"/>
<comment type="function">
    <text evidence="6">Involved in coproporphyrin-dependent heme b biosynthesis. Catalyzes the oxidation of coproporphyrinogen III to coproporphyrin III.</text>
</comment>
<dbReference type="InterPro" id="IPR002937">
    <property type="entry name" value="Amino_oxidase"/>
</dbReference>
<dbReference type="Proteomes" id="UP000524246">
    <property type="component" value="Unassembled WGS sequence"/>
</dbReference>
<dbReference type="Gene3D" id="3.50.50.60">
    <property type="entry name" value="FAD/NAD(P)-binding domain"/>
    <property type="match status" value="1"/>
</dbReference>
<dbReference type="EMBL" id="JAAZON010000394">
    <property type="protein sequence ID" value="NMC63260.1"/>
    <property type="molecule type" value="Genomic_DNA"/>
</dbReference>
<keyword evidence="5 6" id="KW-0350">Heme biosynthesis</keyword>
<dbReference type="SUPFAM" id="SSF54373">
    <property type="entry name" value="FAD-linked reductases, C-terminal domain"/>
    <property type="match status" value="1"/>
</dbReference>
<keyword evidence="2 6" id="KW-0285">Flavoprotein</keyword>
<dbReference type="AlphaFoldDB" id="A0A7X9FS07"/>
<dbReference type="NCBIfam" id="TIGR00562">
    <property type="entry name" value="proto_IX_ox"/>
    <property type="match status" value="1"/>
</dbReference>
<sequence length="443" mass="48731">MFDAIVIGGGISGLSCAYRLLKRGFSTLVFESNRAGGLIQSVGKNGFLLECGPNVFLEKPVLLKLIEELGLASSVLKPVIGRYEQHVWYENAPHVVPKGPIQFYKSKLIEREFKWKILKTVSTGSSPSSDEDDCTVEEYLLPVLGKKATSSLLAPAMKGVYGASIKELSARSVFPGFWNAGKAKQKLIAYLKERRKENGRPRVFTLKGGIASLTSCLADFCEKENALKFDAVLNVEKMGNFFILSLGSGEKVETRRVFVASSGPQSSAYLRELLPRESSELDTMRYIPLTVVHLAIENGYAPLPKSFGILYPTEINRNLMGVMFNSQLFPHVAPKGTNLLTIMLGGSEGRGVMSYGDPEIITIINRELKETLGYSDTKVLNIKRWEAAIPIYPLGHYKLNDLLKQAERNYSGLHFIGTDLGLPGIADRVSVAMKAATAIEKNV</sequence>
<dbReference type="SUPFAM" id="SSF51905">
    <property type="entry name" value="FAD/NAD(P)-binding domain"/>
    <property type="match status" value="1"/>
</dbReference>
<comment type="cofactor">
    <cofactor evidence="1 6">
        <name>FAD</name>
        <dbReference type="ChEBI" id="CHEBI:57692"/>
    </cofactor>
</comment>
<comment type="pathway">
    <text evidence="6">Porphyrin-containing compound metabolism; protoheme biosynthesis.</text>
</comment>
<dbReference type="InterPro" id="IPR004572">
    <property type="entry name" value="Protoporphyrinogen_oxidase"/>
</dbReference>
<dbReference type="GO" id="GO:0004729">
    <property type="term" value="F:oxygen-dependent protoporphyrinogen oxidase activity"/>
    <property type="evidence" value="ECO:0007669"/>
    <property type="project" value="UniProtKB-UniRule"/>
</dbReference>
<evidence type="ECO:0000256" key="1">
    <source>
        <dbReference type="ARBA" id="ARBA00001974"/>
    </source>
</evidence>
<dbReference type="InterPro" id="IPR036188">
    <property type="entry name" value="FAD/NAD-bd_sf"/>
</dbReference>
<protein>
    <recommendedName>
        <fullName evidence="6">Coproporphyrinogen III oxidase</fullName>
        <ecNumber evidence="6">1.3.3.15</ecNumber>
    </recommendedName>
</protein>
<keyword evidence="6" id="KW-0963">Cytoplasm</keyword>
<dbReference type="GO" id="GO:0006783">
    <property type="term" value="P:heme biosynthetic process"/>
    <property type="evidence" value="ECO:0007669"/>
    <property type="project" value="UniProtKB-UniRule"/>
</dbReference>
<gene>
    <name evidence="8" type="primary">hemG</name>
    <name evidence="8" type="ORF">GYA55_08825</name>
</gene>
<evidence type="ECO:0000313" key="9">
    <source>
        <dbReference type="Proteomes" id="UP000524246"/>
    </source>
</evidence>
<name>A0A7X9FS07_9DELT</name>
<comment type="similarity">
    <text evidence="6">Belongs to the protoporphyrinogen/coproporphyrinogen oxidase family. Coproporphyrinogen III oxidase subfamily.</text>
</comment>
<evidence type="ECO:0000256" key="4">
    <source>
        <dbReference type="ARBA" id="ARBA00023002"/>
    </source>
</evidence>
<keyword evidence="4 6" id="KW-0560">Oxidoreductase</keyword>
<comment type="catalytic activity">
    <reaction evidence="6">
        <text>coproporphyrinogen III + 3 O2 = coproporphyrin III + 3 H2O2</text>
        <dbReference type="Rhea" id="RHEA:43436"/>
        <dbReference type="ChEBI" id="CHEBI:15379"/>
        <dbReference type="ChEBI" id="CHEBI:16240"/>
        <dbReference type="ChEBI" id="CHEBI:57309"/>
        <dbReference type="ChEBI" id="CHEBI:131725"/>
        <dbReference type="EC" id="1.3.3.15"/>
    </reaction>
</comment>
<evidence type="ECO:0000256" key="5">
    <source>
        <dbReference type="ARBA" id="ARBA00023133"/>
    </source>
</evidence>
<feature type="domain" description="Amine oxidase" evidence="7">
    <location>
        <begin position="11"/>
        <end position="424"/>
    </location>
</feature>